<protein>
    <submittedName>
        <fullName evidence="2">Uncharacterized protein</fullName>
    </submittedName>
</protein>
<dbReference type="OrthoDB" id="5097987at2759"/>
<feature type="compositionally biased region" description="Basic and acidic residues" evidence="1">
    <location>
        <begin position="155"/>
        <end position="166"/>
    </location>
</feature>
<proteinExistence type="predicted"/>
<feature type="region of interest" description="Disordered" evidence="1">
    <location>
        <begin position="151"/>
        <end position="175"/>
    </location>
</feature>
<feature type="region of interest" description="Disordered" evidence="1">
    <location>
        <begin position="208"/>
        <end position="233"/>
    </location>
</feature>
<name>A0A9W9BNJ2_9HYPO</name>
<accession>A0A9W9BNJ2</accession>
<dbReference type="AlphaFoldDB" id="A0A9W9BNJ2"/>
<feature type="compositionally biased region" description="Basic residues" evidence="1">
    <location>
        <begin position="1"/>
        <end position="11"/>
    </location>
</feature>
<gene>
    <name evidence="2" type="ORF">N0V84_007307</name>
</gene>
<reference evidence="2" key="1">
    <citation type="submission" date="2022-10" db="EMBL/GenBank/DDBJ databases">
        <title>Tapping the CABI collections for fungal endophytes: first genome assemblies for Collariella, Neodidymelliopsis, Ascochyta clinopodiicola, Didymella pomorum, Didymosphaeria variabile, Neocosmospora piperis and Neocucurbitaria cava.</title>
        <authorList>
            <person name="Hill R."/>
        </authorList>
    </citation>
    <scope>NUCLEOTIDE SEQUENCE</scope>
    <source>
        <strain evidence="2">IMI 366586</strain>
    </source>
</reference>
<keyword evidence="3" id="KW-1185">Reference proteome</keyword>
<organism evidence="2 3">
    <name type="scientific">Fusarium piperis</name>
    <dbReference type="NCBI Taxonomy" id="1435070"/>
    <lineage>
        <taxon>Eukaryota</taxon>
        <taxon>Fungi</taxon>
        <taxon>Dikarya</taxon>
        <taxon>Ascomycota</taxon>
        <taxon>Pezizomycotina</taxon>
        <taxon>Sordariomycetes</taxon>
        <taxon>Hypocreomycetidae</taxon>
        <taxon>Hypocreales</taxon>
        <taxon>Nectriaceae</taxon>
        <taxon>Fusarium</taxon>
        <taxon>Fusarium solani species complex</taxon>
    </lineage>
</organism>
<evidence type="ECO:0000256" key="1">
    <source>
        <dbReference type="SAM" id="MobiDB-lite"/>
    </source>
</evidence>
<comment type="caution">
    <text evidence="2">The sequence shown here is derived from an EMBL/GenBank/DDBJ whole genome shotgun (WGS) entry which is preliminary data.</text>
</comment>
<dbReference type="Proteomes" id="UP001140502">
    <property type="component" value="Unassembled WGS sequence"/>
</dbReference>
<sequence length="262" mass="30884">MSRRNNRRARSSRPTGRTTESQLAVPKSTKQLRNQKRRERREANRNRARNRTREPTVDSDGDIDAISESDAESEQQTRRRDTSQEKTDPNRAGPFDIQRLRTAVTSIIKEQFQYSSSVPKDIKFPSLAQSKVVAVRSKNNDKSWRRISQSMGLAKAREHSRFEKKPPISNEPRIPISYEPKIPIYTDPKTEKKRKWKWWWGKRKEKDPVKPEHHDVYNAPKNKEPEMIARSEPRHSMLEWLDRNSLPAQSPQALKELFEKEY</sequence>
<feature type="region of interest" description="Disordered" evidence="1">
    <location>
        <begin position="1"/>
        <end position="98"/>
    </location>
</feature>
<feature type="compositionally biased region" description="Polar residues" evidence="1">
    <location>
        <begin position="14"/>
        <end position="32"/>
    </location>
</feature>
<feature type="compositionally biased region" description="Basic and acidic residues" evidence="1">
    <location>
        <begin position="40"/>
        <end position="56"/>
    </location>
</feature>
<evidence type="ECO:0000313" key="2">
    <source>
        <dbReference type="EMBL" id="KAJ4317562.1"/>
    </source>
</evidence>
<dbReference type="EMBL" id="JAPEUR010000158">
    <property type="protein sequence ID" value="KAJ4317562.1"/>
    <property type="molecule type" value="Genomic_DNA"/>
</dbReference>
<feature type="compositionally biased region" description="Basic and acidic residues" evidence="1">
    <location>
        <begin position="75"/>
        <end position="89"/>
    </location>
</feature>
<feature type="compositionally biased region" description="Acidic residues" evidence="1">
    <location>
        <begin position="57"/>
        <end position="73"/>
    </location>
</feature>
<evidence type="ECO:0000313" key="3">
    <source>
        <dbReference type="Proteomes" id="UP001140502"/>
    </source>
</evidence>